<keyword evidence="1" id="KW-0812">Transmembrane</keyword>
<evidence type="ECO:0000256" key="1">
    <source>
        <dbReference type="SAM" id="Phobius"/>
    </source>
</evidence>
<gene>
    <name evidence="2" type="ORF">PIOMA14_I_0549</name>
</gene>
<protein>
    <recommendedName>
        <fullName evidence="4">Mechanosensitive ion channel protein MscS</fullName>
    </recommendedName>
</protein>
<dbReference type="STRING" id="28131.BWX40_05905"/>
<organism evidence="2 3">
    <name type="scientific">Prevotella intermedia</name>
    <dbReference type="NCBI Taxonomy" id="28131"/>
    <lineage>
        <taxon>Bacteria</taxon>
        <taxon>Pseudomonadati</taxon>
        <taxon>Bacteroidota</taxon>
        <taxon>Bacteroidia</taxon>
        <taxon>Bacteroidales</taxon>
        <taxon>Prevotellaceae</taxon>
        <taxon>Prevotella</taxon>
    </lineage>
</organism>
<evidence type="ECO:0000313" key="2">
    <source>
        <dbReference type="EMBL" id="BAU17057.1"/>
    </source>
</evidence>
<accession>A0A0S3UHR1</accession>
<feature type="transmembrane region" description="Helical" evidence="1">
    <location>
        <begin position="81"/>
        <end position="102"/>
    </location>
</feature>
<keyword evidence="1" id="KW-0472">Membrane</keyword>
<keyword evidence="1" id="KW-1133">Transmembrane helix</keyword>
<reference evidence="2 3" key="1">
    <citation type="journal article" date="2016" name="DNA Res.">
        <title>The complete genome sequencing of Prevotella intermedia strain OMA14 and a subsequent fine-scale, intra-species genomic comparison reveal an unusual amplification of conjugative and mobile transposons and identify a novel Prevotella-lineage-specific repeat.</title>
        <authorList>
            <person name="Naito M."/>
            <person name="Ogura Y."/>
            <person name="Itoh T."/>
            <person name="Shoji M."/>
            <person name="Okamoto M."/>
            <person name="Hayashi T."/>
            <person name="Nakayama K."/>
        </authorList>
    </citation>
    <scope>NUCLEOTIDE SEQUENCE [LARGE SCALE GENOMIC DNA]</scope>
    <source>
        <strain evidence="2 3">OMA14</strain>
    </source>
</reference>
<evidence type="ECO:0000313" key="3">
    <source>
        <dbReference type="Proteomes" id="UP000217431"/>
    </source>
</evidence>
<dbReference type="EMBL" id="AP014597">
    <property type="protein sequence ID" value="BAU17057.1"/>
    <property type="molecule type" value="Genomic_DNA"/>
</dbReference>
<sequence>MRLSFLRAQQARQKLVARNSINIGIMTEENGNSLARPPHRRRPLRENKNNVSALRQWLNIIFMVGAVIGVILYFALADQTIGIIIILISMVFKFTEAALRLFRQ</sequence>
<proteinExistence type="predicted"/>
<feature type="transmembrane region" description="Helical" evidence="1">
    <location>
        <begin position="57"/>
        <end position="75"/>
    </location>
</feature>
<evidence type="ECO:0008006" key="4">
    <source>
        <dbReference type="Google" id="ProtNLM"/>
    </source>
</evidence>
<dbReference type="Proteomes" id="UP000217431">
    <property type="component" value="Chromosome I"/>
</dbReference>
<name>A0A0S3UHR1_PREIN</name>
<dbReference type="AlphaFoldDB" id="A0A0S3UHR1"/>